<dbReference type="PANTHER" id="PTHR22955:SF65">
    <property type="entry name" value="INTEGRASE CATALYTIC DOMAIN-CONTAINING PROTEIN"/>
    <property type="match status" value="1"/>
</dbReference>
<sequence length="212" mass="24305">MKDDGQHLKNIVLKPFSPRVLVALCFWMTSSSISGSQLQTYGSTSESAISGAHPAIYVKQSPTTSLIFAKSRVAPIKTMTIPKLELLAILIGVRAAQFIIKQLEFENAQVILWSDSRCALHWIQNHSRLLPRFIQNRVEEIRKAKFAYRYIPSECNPADIATKGISPSDLANFTLWWNRPEWLKEEESNWPHWEYNIKQESDNEETIDEEGE</sequence>
<evidence type="ECO:0000313" key="2">
    <source>
        <dbReference type="Proteomes" id="UP000038040"/>
    </source>
</evidence>
<proteinExistence type="predicted"/>
<dbReference type="WBParaSite" id="DME_0000981901-mRNA-1">
    <property type="protein sequence ID" value="DME_0000981901-mRNA-1"/>
    <property type="gene ID" value="DME_0000981901"/>
</dbReference>
<evidence type="ECO:0000313" key="3">
    <source>
        <dbReference type="Proteomes" id="UP000274756"/>
    </source>
</evidence>
<keyword evidence="3" id="KW-1185">Reference proteome</keyword>
<organism evidence="2 4">
    <name type="scientific">Dracunculus medinensis</name>
    <name type="common">Guinea worm</name>
    <dbReference type="NCBI Taxonomy" id="318479"/>
    <lineage>
        <taxon>Eukaryota</taxon>
        <taxon>Metazoa</taxon>
        <taxon>Ecdysozoa</taxon>
        <taxon>Nematoda</taxon>
        <taxon>Chromadorea</taxon>
        <taxon>Rhabditida</taxon>
        <taxon>Spirurina</taxon>
        <taxon>Dracunculoidea</taxon>
        <taxon>Dracunculidae</taxon>
        <taxon>Dracunculus</taxon>
    </lineage>
</organism>
<protein>
    <submittedName>
        <fullName evidence="4">RNase H domain-containing protein</fullName>
    </submittedName>
</protein>
<dbReference type="Proteomes" id="UP000274756">
    <property type="component" value="Unassembled WGS sequence"/>
</dbReference>
<reference evidence="4" key="1">
    <citation type="submission" date="2017-02" db="UniProtKB">
        <authorList>
            <consortium name="WormBaseParasite"/>
        </authorList>
    </citation>
    <scope>IDENTIFICATION</scope>
</reference>
<evidence type="ECO:0000313" key="4">
    <source>
        <dbReference type="WBParaSite" id="DME_0000981901-mRNA-1"/>
    </source>
</evidence>
<dbReference type="Pfam" id="PF05380">
    <property type="entry name" value="Peptidase_A17"/>
    <property type="match status" value="1"/>
</dbReference>
<reference evidence="1 3" key="2">
    <citation type="submission" date="2018-11" db="EMBL/GenBank/DDBJ databases">
        <authorList>
            <consortium name="Pathogen Informatics"/>
        </authorList>
    </citation>
    <scope>NUCLEOTIDE SEQUENCE [LARGE SCALE GENOMIC DNA]</scope>
</reference>
<dbReference type="Proteomes" id="UP000038040">
    <property type="component" value="Unplaced"/>
</dbReference>
<dbReference type="OrthoDB" id="5872779at2759"/>
<dbReference type="EMBL" id="UYYG01000133">
    <property type="protein sequence ID" value="VDN53459.1"/>
    <property type="molecule type" value="Genomic_DNA"/>
</dbReference>
<dbReference type="AlphaFoldDB" id="A0A0N4UPD9"/>
<gene>
    <name evidence="1" type="ORF">DME_LOCUS3432</name>
</gene>
<name>A0A0N4UPD9_DRAME</name>
<evidence type="ECO:0000313" key="1">
    <source>
        <dbReference type="EMBL" id="VDN53459.1"/>
    </source>
</evidence>
<dbReference type="STRING" id="318479.A0A0N4UPD9"/>
<dbReference type="PANTHER" id="PTHR22955">
    <property type="entry name" value="RETROTRANSPOSON"/>
    <property type="match status" value="1"/>
</dbReference>
<accession>A0A0N4UPD9</accession>
<dbReference type="InterPro" id="IPR008042">
    <property type="entry name" value="Retrotrans_Pao"/>
</dbReference>